<gene>
    <name evidence="2" type="ORF">AC578_9824</name>
</gene>
<evidence type="ECO:0000313" key="2">
    <source>
        <dbReference type="EMBL" id="KXS99162.1"/>
    </source>
</evidence>
<feature type="compositionally biased region" description="Polar residues" evidence="1">
    <location>
        <begin position="125"/>
        <end position="134"/>
    </location>
</feature>
<evidence type="ECO:0000256" key="1">
    <source>
        <dbReference type="SAM" id="MobiDB-lite"/>
    </source>
</evidence>
<dbReference type="Proteomes" id="UP000070133">
    <property type="component" value="Unassembled WGS sequence"/>
</dbReference>
<protein>
    <submittedName>
        <fullName evidence="2">Uncharacterized protein</fullName>
    </submittedName>
</protein>
<feature type="compositionally biased region" description="Basic and acidic residues" evidence="1">
    <location>
        <begin position="52"/>
        <end position="65"/>
    </location>
</feature>
<comment type="caution">
    <text evidence="2">The sequence shown here is derived from an EMBL/GenBank/DDBJ whole genome shotgun (WGS) entry which is preliminary data.</text>
</comment>
<reference evidence="2 3" key="1">
    <citation type="submission" date="2015-07" db="EMBL/GenBank/DDBJ databases">
        <title>Comparative genomics of the Sigatoka disease complex on banana suggests a link between parallel evolutionary changes in Pseudocercospora fijiensis and Pseudocercospora eumusae and increased virulence on the banana host.</title>
        <authorList>
            <person name="Chang T.-C."/>
            <person name="Salvucci A."/>
            <person name="Crous P.W."/>
            <person name="Stergiopoulos I."/>
        </authorList>
    </citation>
    <scope>NUCLEOTIDE SEQUENCE [LARGE SCALE GENOMIC DNA]</scope>
    <source>
        <strain evidence="2 3">CBS 114824</strain>
    </source>
</reference>
<evidence type="ECO:0000313" key="3">
    <source>
        <dbReference type="Proteomes" id="UP000070133"/>
    </source>
</evidence>
<feature type="region of interest" description="Disordered" evidence="1">
    <location>
        <begin position="1"/>
        <end position="134"/>
    </location>
</feature>
<accession>A0A139H9P0</accession>
<dbReference type="EMBL" id="LFZN01000098">
    <property type="protein sequence ID" value="KXS99162.1"/>
    <property type="molecule type" value="Genomic_DNA"/>
</dbReference>
<proteinExistence type="predicted"/>
<organism evidence="2 3">
    <name type="scientific">Pseudocercospora eumusae</name>
    <dbReference type="NCBI Taxonomy" id="321146"/>
    <lineage>
        <taxon>Eukaryota</taxon>
        <taxon>Fungi</taxon>
        <taxon>Dikarya</taxon>
        <taxon>Ascomycota</taxon>
        <taxon>Pezizomycotina</taxon>
        <taxon>Dothideomycetes</taxon>
        <taxon>Dothideomycetidae</taxon>
        <taxon>Mycosphaerellales</taxon>
        <taxon>Mycosphaerellaceae</taxon>
        <taxon>Pseudocercospora</taxon>
    </lineage>
</organism>
<keyword evidence="3" id="KW-1185">Reference proteome</keyword>
<sequence length="134" mass="14234">MFEYSRIADAPVESRSRAASASKGTEEKRLKARLKMGTAEKMTKMADTYAGESRDVTESEGVNHNEEDDVTQIGNIEDVGNNGNGYGGTTSADGGEDDESGEIQAGERPEGEDKDEGGNQEPLPASTSVGNQRC</sequence>
<dbReference type="AlphaFoldDB" id="A0A139H9P0"/>
<name>A0A139H9P0_9PEZI</name>